<organism evidence="1">
    <name type="scientific">Arundo donax</name>
    <name type="common">Giant reed</name>
    <name type="synonym">Donax arundinaceus</name>
    <dbReference type="NCBI Taxonomy" id="35708"/>
    <lineage>
        <taxon>Eukaryota</taxon>
        <taxon>Viridiplantae</taxon>
        <taxon>Streptophyta</taxon>
        <taxon>Embryophyta</taxon>
        <taxon>Tracheophyta</taxon>
        <taxon>Spermatophyta</taxon>
        <taxon>Magnoliopsida</taxon>
        <taxon>Liliopsida</taxon>
        <taxon>Poales</taxon>
        <taxon>Poaceae</taxon>
        <taxon>PACMAD clade</taxon>
        <taxon>Arundinoideae</taxon>
        <taxon>Arundineae</taxon>
        <taxon>Arundo</taxon>
    </lineage>
</organism>
<dbReference type="EMBL" id="GBRH01255225">
    <property type="protein sequence ID" value="JAD42670.1"/>
    <property type="molecule type" value="Transcribed_RNA"/>
</dbReference>
<sequence>MAAPGEEDAARPRMRVL</sequence>
<dbReference type="EMBL" id="GBRH01173237">
    <property type="protein sequence ID" value="JAE24659.1"/>
    <property type="molecule type" value="Transcribed_RNA"/>
</dbReference>
<reference evidence="1" key="1">
    <citation type="submission" date="2014-09" db="EMBL/GenBank/DDBJ databases">
        <authorList>
            <person name="Magalhaes I.L.F."/>
            <person name="Oliveira U."/>
            <person name="Santos F.R."/>
            <person name="Vidigal T.H.D.A."/>
            <person name="Brescovit A.D."/>
            <person name="Santos A.J."/>
        </authorList>
    </citation>
    <scope>NUCLEOTIDE SEQUENCE</scope>
    <source>
        <tissue evidence="1">Shoot tissue taken approximately 20 cm above the soil surface</tissue>
    </source>
</reference>
<dbReference type="AlphaFoldDB" id="A0A0A9A0Z6"/>
<evidence type="ECO:0000313" key="1">
    <source>
        <dbReference type="EMBL" id="JAD42670.1"/>
    </source>
</evidence>
<protein>
    <submittedName>
        <fullName evidence="1">Uncharacterized protein</fullName>
    </submittedName>
</protein>
<proteinExistence type="predicted"/>
<accession>A0A0A9A0Z6</accession>
<reference evidence="1" key="2">
    <citation type="journal article" date="2015" name="Data Brief">
        <title>Shoot transcriptome of the giant reed, Arundo donax.</title>
        <authorList>
            <person name="Barrero R.A."/>
            <person name="Guerrero F.D."/>
            <person name="Moolhuijzen P."/>
            <person name="Goolsby J.A."/>
            <person name="Tidwell J."/>
            <person name="Bellgard S.E."/>
            <person name="Bellgard M.I."/>
        </authorList>
    </citation>
    <scope>NUCLEOTIDE SEQUENCE</scope>
    <source>
        <tissue evidence="1">Shoot tissue taken approximately 20 cm above the soil surface</tissue>
    </source>
</reference>
<name>A0A0A9A0Z6_ARUDO</name>